<sequence>MDPGRVRTGRGTGAGGAARRDRAQSAADEDFGHKVQRATEPTAHGCPAGEAARAVHTAPVNRAREGLRGRATCPFRPLTRYPRVEKTLADNPQH</sequence>
<evidence type="ECO:0000313" key="2">
    <source>
        <dbReference type="EMBL" id="GAA0602651.1"/>
    </source>
</evidence>
<gene>
    <name evidence="2" type="ORF">GCM10010394_35320</name>
</gene>
<protein>
    <submittedName>
        <fullName evidence="2">Uncharacterized protein</fullName>
    </submittedName>
</protein>
<name>A0ABP3R8G7_9ACTN</name>
<organism evidence="2 3">
    <name type="scientific">Streptomyces crystallinus</name>
    <dbReference type="NCBI Taxonomy" id="68191"/>
    <lineage>
        <taxon>Bacteria</taxon>
        <taxon>Bacillati</taxon>
        <taxon>Actinomycetota</taxon>
        <taxon>Actinomycetes</taxon>
        <taxon>Kitasatosporales</taxon>
        <taxon>Streptomycetaceae</taxon>
        <taxon>Streptomyces</taxon>
    </lineage>
</organism>
<feature type="region of interest" description="Disordered" evidence="1">
    <location>
        <begin position="1"/>
        <end position="65"/>
    </location>
</feature>
<accession>A0ABP3R8G7</accession>
<dbReference type="Proteomes" id="UP001500668">
    <property type="component" value="Unassembled WGS sequence"/>
</dbReference>
<keyword evidence="3" id="KW-1185">Reference proteome</keyword>
<evidence type="ECO:0000256" key="1">
    <source>
        <dbReference type="SAM" id="MobiDB-lite"/>
    </source>
</evidence>
<evidence type="ECO:0000313" key="3">
    <source>
        <dbReference type="Proteomes" id="UP001500668"/>
    </source>
</evidence>
<reference evidence="3" key="1">
    <citation type="journal article" date="2019" name="Int. J. Syst. Evol. Microbiol.">
        <title>The Global Catalogue of Microorganisms (GCM) 10K type strain sequencing project: providing services to taxonomists for standard genome sequencing and annotation.</title>
        <authorList>
            <consortium name="The Broad Institute Genomics Platform"/>
            <consortium name="The Broad Institute Genome Sequencing Center for Infectious Disease"/>
            <person name="Wu L."/>
            <person name="Ma J."/>
        </authorList>
    </citation>
    <scope>NUCLEOTIDE SEQUENCE [LARGE SCALE GENOMIC DNA]</scope>
    <source>
        <strain evidence="3">JCM 5067</strain>
    </source>
</reference>
<comment type="caution">
    <text evidence="2">The sequence shown here is derived from an EMBL/GenBank/DDBJ whole genome shotgun (WGS) entry which is preliminary data.</text>
</comment>
<proteinExistence type="predicted"/>
<dbReference type="EMBL" id="BAAACA010000018">
    <property type="protein sequence ID" value="GAA0602651.1"/>
    <property type="molecule type" value="Genomic_DNA"/>
</dbReference>